<dbReference type="PANTHER" id="PTHR32099:SF41">
    <property type="entry name" value="CYSTEINE-RICH REPEAT SECRETORY PROTEIN 4-RELATED"/>
    <property type="match status" value="1"/>
</dbReference>
<dbReference type="Gene3D" id="3.30.430.20">
    <property type="entry name" value="Gnk2 domain, C-X8-C-X2-C motif"/>
    <property type="match status" value="2"/>
</dbReference>
<evidence type="ECO:0000256" key="2">
    <source>
        <dbReference type="ARBA" id="ARBA00022737"/>
    </source>
</evidence>
<feature type="signal peptide" evidence="4">
    <location>
        <begin position="1"/>
        <end position="24"/>
    </location>
</feature>
<feature type="domain" description="Gnk2-homologous" evidence="5">
    <location>
        <begin position="135"/>
        <end position="245"/>
    </location>
</feature>
<feature type="chain" id="PRO_5044723124" evidence="4">
    <location>
        <begin position="25"/>
        <end position="329"/>
    </location>
</feature>
<reference evidence="6 8" key="1">
    <citation type="submission" date="2024-04" db="EMBL/GenBank/DDBJ databases">
        <title>Genome assembly C_amara_ONT_v2.</title>
        <authorList>
            <person name="Yant L."/>
            <person name="Moore C."/>
            <person name="Slenker M."/>
        </authorList>
    </citation>
    <scope>NUCLEOTIDE SEQUENCE [LARGE SCALE GENOMIC DNA]</scope>
    <source>
        <tissue evidence="6">Leaf</tissue>
    </source>
</reference>
<name>A0ABD0ZSQ8_CARAN</name>
<dbReference type="InterPro" id="IPR002902">
    <property type="entry name" value="GNK2"/>
</dbReference>
<evidence type="ECO:0000313" key="8">
    <source>
        <dbReference type="Proteomes" id="UP001558713"/>
    </source>
</evidence>
<comment type="caution">
    <text evidence="6">The sequence shown here is derived from an EMBL/GenBank/DDBJ whole genome shotgun (WGS) entry which is preliminary data.</text>
</comment>
<dbReference type="CDD" id="cd23509">
    <property type="entry name" value="Gnk2-like"/>
    <property type="match status" value="2"/>
</dbReference>
<feature type="region of interest" description="Disordered" evidence="3">
    <location>
        <begin position="269"/>
        <end position="290"/>
    </location>
</feature>
<dbReference type="AlphaFoldDB" id="A0ABD0ZSQ8"/>
<dbReference type="PANTHER" id="PTHR32099">
    <property type="entry name" value="CYSTEINE-RICH REPEAT SECRETORY PROTEIN"/>
    <property type="match status" value="1"/>
</dbReference>
<evidence type="ECO:0000256" key="4">
    <source>
        <dbReference type="SAM" id="SignalP"/>
    </source>
</evidence>
<gene>
    <name evidence="7" type="ORF">V5N11_012856</name>
    <name evidence="6" type="ORF">V5N11_014122</name>
</gene>
<dbReference type="Proteomes" id="UP001558713">
    <property type="component" value="Unassembled WGS sequence"/>
</dbReference>
<organism evidence="6 8">
    <name type="scientific">Cardamine amara subsp. amara</name>
    <dbReference type="NCBI Taxonomy" id="228776"/>
    <lineage>
        <taxon>Eukaryota</taxon>
        <taxon>Viridiplantae</taxon>
        <taxon>Streptophyta</taxon>
        <taxon>Embryophyta</taxon>
        <taxon>Tracheophyta</taxon>
        <taxon>Spermatophyta</taxon>
        <taxon>Magnoliopsida</taxon>
        <taxon>eudicotyledons</taxon>
        <taxon>Gunneridae</taxon>
        <taxon>Pentapetalae</taxon>
        <taxon>rosids</taxon>
        <taxon>malvids</taxon>
        <taxon>Brassicales</taxon>
        <taxon>Brassicaceae</taxon>
        <taxon>Cardamineae</taxon>
        <taxon>Cardamine</taxon>
    </lineage>
</organism>
<feature type="domain" description="Gnk2-homologous" evidence="5">
    <location>
        <begin position="27"/>
        <end position="129"/>
    </location>
</feature>
<sequence>MARIIITFTASLFFFSLLSHQTMSQPKHMYTFCNPTNNFTQTSLYQTNRILLLSALTDIASLIPFSNITLGLSPDTIHGSFLCRGDINAKSCSECVQTAATKIATNCTLNKRAFIYYDECMVRYSDVPFFSELEVVPSITIYSLTSAPNKNRFNETLTGKFNQLILNTSLFSSIPYFVQDQEVVTQLEGSYELDSMVQCTPDLDPSNCTACLRLAFFRVSTCCGLPSFSQIFTPKCLLIYTTSVLSSPPLPPSPPLPLSPPPLFPRPLSSPPPSLLQTPPPPSPPLVFTRPRDFPNSSGSLSFNVLKGNEILGGIVVTLTALVFALVDL</sequence>
<evidence type="ECO:0000256" key="3">
    <source>
        <dbReference type="SAM" id="MobiDB-lite"/>
    </source>
</evidence>
<keyword evidence="8" id="KW-1185">Reference proteome</keyword>
<dbReference type="FunFam" id="3.30.430.20:FF:000003">
    <property type="entry name" value="Cysteine-rich RLK (RECEPTOR-like protein kinase) 10"/>
    <property type="match status" value="1"/>
</dbReference>
<evidence type="ECO:0000313" key="7">
    <source>
        <dbReference type="EMBL" id="KAL1192033.1"/>
    </source>
</evidence>
<evidence type="ECO:0000259" key="5">
    <source>
        <dbReference type="PROSITE" id="PS51473"/>
    </source>
</evidence>
<feature type="compositionally biased region" description="Pro residues" evidence="3">
    <location>
        <begin position="269"/>
        <end position="285"/>
    </location>
</feature>
<dbReference type="PROSITE" id="PS51473">
    <property type="entry name" value="GNK2"/>
    <property type="match status" value="2"/>
</dbReference>
<dbReference type="Pfam" id="PF01657">
    <property type="entry name" value="Stress-antifung"/>
    <property type="match status" value="2"/>
</dbReference>
<dbReference type="EMBL" id="JBANAX010000834">
    <property type="protein sequence ID" value="KAL1192033.1"/>
    <property type="molecule type" value="Genomic_DNA"/>
</dbReference>
<accession>A0ABD0ZSQ8</accession>
<keyword evidence="2" id="KW-0677">Repeat</keyword>
<protein>
    <submittedName>
        <fullName evidence="6">Cysteine-rich repeat secretory protein 9</fullName>
    </submittedName>
</protein>
<proteinExistence type="predicted"/>
<dbReference type="EMBL" id="JBANAX010000836">
    <property type="protein sequence ID" value="KAL1192015.1"/>
    <property type="molecule type" value="Genomic_DNA"/>
</dbReference>
<keyword evidence="1 4" id="KW-0732">Signal</keyword>
<dbReference type="InterPro" id="IPR038408">
    <property type="entry name" value="GNK2_sf"/>
</dbReference>
<evidence type="ECO:0000313" key="6">
    <source>
        <dbReference type="EMBL" id="KAL1192015.1"/>
    </source>
</evidence>
<evidence type="ECO:0000256" key="1">
    <source>
        <dbReference type="ARBA" id="ARBA00022729"/>
    </source>
</evidence>